<gene>
    <name evidence="2" type="ORF">TRFO_35558</name>
</gene>
<protein>
    <recommendedName>
        <fullName evidence="4">BTB domain-containing protein</fullName>
    </recommendedName>
</protein>
<dbReference type="Proteomes" id="UP000179807">
    <property type="component" value="Unassembled WGS sequence"/>
</dbReference>
<accession>A0A1J4JKK3</accession>
<keyword evidence="3" id="KW-1185">Reference proteome</keyword>
<evidence type="ECO:0000313" key="3">
    <source>
        <dbReference type="Proteomes" id="UP000179807"/>
    </source>
</evidence>
<evidence type="ECO:0008006" key="4">
    <source>
        <dbReference type="Google" id="ProtNLM"/>
    </source>
</evidence>
<comment type="caution">
    <text evidence="2">The sequence shown here is derived from an EMBL/GenBank/DDBJ whole genome shotgun (WGS) entry which is preliminary data.</text>
</comment>
<dbReference type="EMBL" id="MLAK01001075">
    <property type="protein sequence ID" value="OHS98091.1"/>
    <property type="molecule type" value="Genomic_DNA"/>
</dbReference>
<proteinExistence type="predicted"/>
<evidence type="ECO:0000313" key="2">
    <source>
        <dbReference type="EMBL" id="OHS98091.1"/>
    </source>
</evidence>
<keyword evidence="1" id="KW-0175">Coiled coil</keyword>
<dbReference type="GeneID" id="94845032"/>
<dbReference type="VEuPathDB" id="TrichDB:TRFO_35558"/>
<dbReference type="RefSeq" id="XP_068351228.1">
    <property type="nucleotide sequence ID" value="XM_068510328.1"/>
</dbReference>
<evidence type="ECO:0000256" key="1">
    <source>
        <dbReference type="SAM" id="Coils"/>
    </source>
</evidence>
<feature type="coiled-coil region" evidence="1">
    <location>
        <begin position="284"/>
        <end position="311"/>
    </location>
</feature>
<organism evidence="2 3">
    <name type="scientific">Tritrichomonas foetus</name>
    <dbReference type="NCBI Taxonomy" id="1144522"/>
    <lineage>
        <taxon>Eukaryota</taxon>
        <taxon>Metamonada</taxon>
        <taxon>Parabasalia</taxon>
        <taxon>Tritrichomonadida</taxon>
        <taxon>Tritrichomonadidae</taxon>
        <taxon>Tritrichomonas</taxon>
    </lineage>
</organism>
<dbReference type="OrthoDB" id="10596666at2759"/>
<reference evidence="2" key="1">
    <citation type="submission" date="2016-10" db="EMBL/GenBank/DDBJ databases">
        <authorList>
            <person name="Benchimol M."/>
            <person name="Almeida L.G."/>
            <person name="Vasconcelos A.T."/>
            <person name="Perreira-Neves A."/>
            <person name="Rosa I.A."/>
            <person name="Tasca T."/>
            <person name="Bogo M.R."/>
            <person name="de Souza W."/>
        </authorList>
    </citation>
    <scope>NUCLEOTIDE SEQUENCE [LARGE SCALE GENOMIC DNA]</scope>
    <source>
        <strain evidence="2">K</strain>
    </source>
</reference>
<name>A0A1J4JKK3_9EUKA</name>
<dbReference type="AlphaFoldDB" id="A0A1J4JKK3"/>
<sequence>MKSRRSTTQKNERQIFKLRCNDRQYEFPVETFAKVSKKCAALVKSNDFQGTINHPVSEEAFEAFSCACHLQQFKVTLTTAFELLDLAREWGIPTLESFVANYIKTKGIRRDESKDYLGPLIEHLNDDVDCTEDIVGVARHLNKYLVDERLYEVHPETLFKILAHADPREYDQQLFVNFAMKLFEDEPEKAVPLILLMNFDLLSLDQIEEVFQCREIHEQAMGYFIAHSMSVSRNKQQSENDLTEERHMYELQNIRDEIKKRRHAAMAKVQKEFVADTNEVRQIIEQQKVQIAKLTKLMEHQDEKINQMEQTFSRTAAMFDREILRQRQIIAKKRQLLEMRRIHIQNEYNLQAGQIRQEINDKLNDISNKNKSKLEIIYRKVNPLVNRVVKKCDTLTENGQTLHGKIEEAKSCVMDCRATLSAKIVHDQVRYSQFLRDMNTRFDPFKTDDKIWDLDADMVQEAEKIVIKLEKQVSSSCPINIRQQIKTSVDAFKALGSLFSGKKIE</sequence>